<protein>
    <recommendedName>
        <fullName evidence="4">Phosphate-binding protein</fullName>
    </recommendedName>
</protein>
<evidence type="ECO:0000256" key="1">
    <source>
        <dbReference type="ARBA" id="ARBA00008725"/>
    </source>
</evidence>
<keyword evidence="3 4" id="KW-0732">Signal</keyword>
<comment type="function">
    <text evidence="4">Involved in the system for phosphate transport across the cytoplasmic membrane.</text>
</comment>
<evidence type="ECO:0000256" key="4">
    <source>
        <dbReference type="RuleBase" id="RU367119"/>
    </source>
</evidence>
<evidence type="ECO:0000256" key="3">
    <source>
        <dbReference type="ARBA" id="ARBA00022729"/>
    </source>
</evidence>
<dbReference type="GO" id="GO:0006817">
    <property type="term" value="P:phosphate ion transport"/>
    <property type="evidence" value="ECO:0007669"/>
    <property type="project" value="UniProtKB-UniRule"/>
</dbReference>
<dbReference type="Pfam" id="PF12849">
    <property type="entry name" value="PBP_like_2"/>
    <property type="match status" value="1"/>
</dbReference>
<dbReference type="SUPFAM" id="SSF53850">
    <property type="entry name" value="Periplasmic binding protein-like II"/>
    <property type="match status" value="1"/>
</dbReference>
<proteinExistence type="inferred from homology"/>
<accession>A0A0R2NY64</accession>
<feature type="signal peptide" evidence="4">
    <location>
        <begin position="1"/>
        <end position="27"/>
    </location>
</feature>
<keyword evidence="2 4" id="KW-0813">Transport</keyword>
<sequence>MISKKRILAVFTASGLALSLMSAPALASKAEDGPVTQLGKCSSRNKIAYGDGSVKKKEKGLEFKCSIAGGGLKWKRTGNKQGSASTSSSASTQDTAKFANVTGTIKIDGSSTVAPLTGVAAEAFQKVSKTQITVGISGTGGGQTRFCKGELDIANASSAYKESQIKQCEDAGIKFTRLTVATDALTVVVSPRNTWAKCLTVAELKKIWEPGSKVTHWNQVRQGFPRVKMALAGAGTDSGTFEYFTESINGKPAKRSRTDYLATEDDNVTVNLVKRATGSLGYYGFSYYKENIDINKAVQIDGGKGCAEPSLENVLNGSYTPLARPLFVYVKNDAVKNNPAVIPFLEFYAADLANLSEKAKFLPLTAEQTKKLEADLAELKKLAK</sequence>
<dbReference type="CDD" id="cd13654">
    <property type="entry name" value="PBP2_phosphate_like_2"/>
    <property type="match status" value="1"/>
</dbReference>
<evidence type="ECO:0000313" key="6">
    <source>
        <dbReference type="EMBL" id="KRO30540.1"/>
    </source>
</evidence>
<dbReference type="PANTHER" id="PTHR30570">
    <property type="entry name" value="PERIPLASMIC PHOSPHATE BINDING COMPONENT OF PHOSPHATE ABC TRANSPORTER"/>
    <property type="match status" value="1"/>
</dbReference>
<organism evidence="6 7">
    <name type="scientific">Actinobacteria bacterium BACL2 MAG-120802-bin41</name>
    <dbReference type="NCBI Taxonomy" id="1655568"/>
    <lineage>
        <taxon>Bacteria</taxon>
        <taxon>Bacillati</taxon>
        <taxon>Actinomycetota</taxon>
        <taxon>Actinomycetes</taxon>
        <taxon>Actinomycetes incertae sedis</taxon>
        <taxon>ac1 cluster</taxon>
    </lineage>
</organism>
<dbReference type="AlphaFoldDB" id="A0A0R2NY64"/>
<name>A0A0R2NY64_9ACTN</name>
<dbReference type="GO" id="GO:0042301">
    <property type="term" value="F:phosphate ion binding"/>
    <property type="evidence" value="ECO:0007669"/>
    <property type="project" value="UniProtKB-UniRule"/>
</dbReference>
<dbReference type="EMBL" id="LIAS01000099">
    <property type="protein sequence ID" value="KRO30540.1"/>
    <property type="molecule type" value="Genomic_DNA"/>
</dbReference>
<dbReference type="NCBIfam" id="TIGR02136">
    <property type="entry name" value="ptsS_2"/>
    <property type="match status" value="1"/>
</dbReference>
<dbReference type="InterPro" id="IPR024370">
    <property type="entry name" value="PBP_domain"/>
</dbReference>
<feature type="domain" description="PBP" evidence="5">
    <location>
        <begin position="100"/>
        <end position="350"/>
    </location>
</feature>
<comment type="caution">
    <text evidence="6">The sequence shown here is derived from an EMBL/GenBank/DDBJ whole genome shotgun (WGS) entry which is preliminary data.</text>
</comment>
<dbReference type="Proteomes" id="UP000053941">
    <property type="component" value="Unassembled WGS sequence"/>
</dbReference>
<dbReference type="Gene3D" id="3.40.190.10">
    <property type="entry name" value="Periplasmic binding protein-like II"/>
    <property type="match status" value="2"/>
</dbReference>
<dbReference type="InterPro" id="IPR050811">
    <property type="entry name" value="Phosphate_ABC_transporter"/>
</dbReference>
<evidence type="ECO:0000256" key="2">
    <source>
        <dbReference type="ARBA" id="ARBA00022448"/>
    </source>
</evidence>
<evidence type="ECO:0000313" key="7">
    <source>
        <dbReference type="Proteomes" id="UP000053941"/>
    </source>
</evidence>
<keyword evidence="4" id="KW-0592">Phosphate transport</keyword>
<evidence type="ECO:0000259" key="5">
    <source>
        <dbReference type="Pfam" id="PF12849"/>
    </source>
</evidence>
<feature type="chain" id="PRO_5039758451" description="Phosphate-binding protein" evidence="4">
    <location>
        <begin position="28"/>
        <end position="384"/>
    </location>
</feature>
<dbReference type="InterPro" id="IPR011862">
    <property type="entry name" value="Phos-bd"/>
</dbReference>
<reference evidence="6 7" key="1">
    <citation type="submission" date="2015-10" db="EMBL/GenBank/DDBJ databases">
        <title>Metagenome-Assembled Genomes uncover a global brackish microbiome.</title>
        <authorList>
            <person name="Hugerth L.W."/>
            <person name="Larsson J."/>
            <person name="Alneberg J."/>
            <person name="Lindh M.V."/>
            <person name="Legrand C."/>
            <person name="Pinhassi J."/>
            <person name="Andersson A.F."/>
        </authorList>
    </citation>
    <scope>NUCLEOTIDE SEQUENCE [LARGE SCALE GENOMIC DNA]</scope>
    <source>
        <strain evidence="6">BACL2 MAG-120802-bin41</strain>
    </source>
</reference>
<comment type="similarity">
    <text evidence="1 4">Belongs to the PstS family.</text>
</comment>
<dbReference type="PANTHER" id="PTHR30570:SF1">
    <property type="entry name" value="PHOSPHATE-BINDING PROTEIN PSTS"/>
    <property type="match status" value="1"/>
</dbReference>
<gene>
    <name evidence="6" type="ORF">ABR60_02210</name>
</gene>